<dbReference type="GeneID" id="64766205"/>
<dbReference type="KEGG" id="vg:64766205"/>
<sequence length="77" mass="8482">MAVSTSRSKEVRSLVEAIEAAGGVVKRSGRAGHLKVYHGETGRFLGSVACMPNEYRNLRNTVSILRRNGLADLRWKP</sequence>
<reference evidence="1 2" key="1">
    <citation type="submission" date="2019-05" db="EMBL/GenBank/DDBJ databases">
        <authorList>
            <person name="Pope W.H."/>
            <person name="Garlena R.A."/>
            <person name="Russell D.A."/>
            <person name="Jacobs-Sera D."/>
            <person name="Hatfull G.F."/>
        </authorList>
    </citation>
    <scope>NUCLEOTIDE SEQUENCE [LARGE SCALE GENOMIC DNA]</scope>
</reference>
<proteinExistence type="predicted"/>
<dbReference type="EMBL" id="MK977695">
    <property type="protein sequence ID" value="QDF18672.1"/>
    <property type="molecule type" value="Genomic_DNA"/>
</dbReference>
<gene>
    <name evidence="1" type="primary">186</name>
    <name evidence="1" type="ORF">SEA_PUPPER_186</name>
</gene>
<evidence type="ECO:0000313" key="2">
    <source>
        <dbReference type="Proteomes" id="UP000318375"/>
    </source>
</evidence>
<evidence type="ECO:0000313" key="1">
    <source>
        <dbReference type="EMBL" id="QDF18672.1"/>
    </source>
</evidence>
<dbReference type="Proteomes" id="UP000318375">
    <property type="component" value="Segment"/>
</dbReference>
<protein>
    <submittedName>
        <fullName evidence="1">HicA-like toxin</fullName>
    </submittedName>
</protein>
<name>A0A4Y6EJM5_9CAUD</name>
<accession>A0A4Y6EJM5</accession>
<keyword evidence="2" id="KW-1185">Reference proteome</keyword>
<dbReference type="RefSeq" id="YP_010058974.1">
    <property type="nucleotide sequence ID" value="NC_054723.1"/>
</dbReference>
<organism evidence="1 2">
    <name type="scientific">Gordonia phage Pupper</name>
    <dbReference type="NCBI Taxonomy" id="2571249"/>
    <lineage>
        <taxon>Viruses</taxon>
        <taxon>Duplodnaviria</taxon>
        <taxon>Heunggongvirae</taxon>
        <taxon>Uroviricota</taxon>
        <taxon>Caudoviricetes</taxon>
        <taxon>Puppervirus</taxon>
        <taxon>Puppervirus Pupper</taxon>
    </lineage>
</organism>